<dbReference type="Proteomes" id="UP001201812">
    <property type="component" value="Unassembled WGS sequence"/>
</dbReference>
<reference evidence="3" key="1">
    <citation type="submission" date="2022-01" db="EMBL/GenBank/DDBJ databases">
        <title>Genome Sequence Resource for Two Populations of Ditylenchus destructor, the Migratory Endoparasitic Phytonematode.</title>
        <authorList>
            <person name="Zhang H."/>
            <person name="Lin R."/>
            <person name="Xie B."/>
        </authorList>
    </citation>
    <scope>NUCLEOTIDE SEQUENCE</scope>
    <source>
        <strain evidence="3">BazhouSP</strain>
    </source>
</reference>
<gene>
    <name evidence="3" type="ORF">DdX_12154</name>
</gene>
<evidence type="ECO:0000313" key="4">
    <source>
        <dbReference type="Proteomes" id="UP001201812"/>
    </source>
</evidence>
<dbReference type="EMBL" id="JAKKPZ010000038">
    <property type="protein sequence ID" value="KAI1707922.1"/>
    <property type="molecule type" value="Genomic_DNA"/>
</dbReference>
<proteinExistence type="predicted"/>
<evidence type="ECO:0000256" key="2">
    <source>
        <dbReference type="SAM" id="SignalP"/>
    </source>
</evidence>
<feature type="signal peptide" evidence="2">
    <location>
        <begin position="1"/>
        <end position="15"/>
    </location>
</feature>
<keyword evidence="2" id="KW-0732">Signal</keyword>
<dbReference type="AlphaFoldDB" id="A0AAD4MZE1"/>
<organism evidence="3 4">
    <name type="scientific">Ditylenchus destructor</name>
    <dbReference type="NCBI Taxonomy" id="166010"/>
    <lineage>
        <taxon>Eukaryota</taxon>
        <taxon>Metazoa</taxon>
        <taxon>Ecdysozoa</taxon>
        <taxon>Nematoda</taxon>
        <taxon>Chromadorea</taxon>
        <taxon>Rhabditida</taxon>
        <taxon>Tylenchina</taxon>
        <taxon>Tylenchomorpha</taxon>
        <taxon>Sphaerularioidea</taxon>
        <taxon>Anguinidae</taxon>
        <taxon>Anguininae</taxon>
        <taxon>Ditylenchus</taxon>
    </lineage>
</organism>
<name>A0AAD4MZE1_9BILA</name>
<feature type="region of interest" description="Disordered" evidence="1">
    <location>
        <begin position="29"/>
        <end position="52"/>
    </location>
</feature>
<evidence type="ECO:0000256" key="1">
    <source>
        <dbReference type="SAM" id="MobiDB-lite"/>
    </source>
</evidence>
<accession>A0AAD4MZE1</accession>
<keyword evidence="4" id="KW-1185">Reference proteome</keyword>
<comment type="caution">
    <text evidence="3">The sequence shown here is derived from an EMBL/GenBank/DDBJ whole genome shotgun (WGS) entry which is preliminary data.</text>
</comment>
<feature type="chain" id="PRO_5042254801" evidence="2">
    <location>
        <begin position="16"/>
        <end position="118"/>
    </location>
</feature>
<sequence>MSICLLFVLATEILSQQLSNQSNVISSQIPQNSQTYAQQANSGNSGSNEDSWGDFESWLDQFKMNVVTVIDNAGTEFKAFANTASEFIQNKTKELQEMANKTDHTVTSTLRPSTPRGF</sequence>
<feature type="compositionally biased region" description="Polar residues" evidence="1">
    <location>
        <begin position="29"/>
        <end position="50"/>
    </location>
</feature>
<protein>
    <submittedName>
        <fullName evidence="3">Uncharacterized protein</fullName>
    </submittedName>
</protein>
<evidence type="ECO:0000313" key="3">
    <source>
        <dbReference type="EMBL" id="KAI1707922.1"/>
    </source>
</evidence>
<feature type="region of interest" description="Disordered" evidence="1">
    <location>
        <begin position="99"/>
        <end position="118"/>
    </location>
</feature>